<dbReference type="GO" id="GO:0004559">
    <property type="term" value="F:alpha-mannosidase activity"/>
    <property type="evidence" value="ECO:0007669"/>
    <property type="project" value="InterPro"/>
</dbReference>
<dbReference type="Pfam" id="PF01074">
    <property type="entry name" value="Glyco_hydro_38N"/>
    <property type="match status" value="1"/>
</dbReference>
<dbReference type="PANTHER" id="PTHR11607">
    <property type="entry name" value="ALPHA-MANNOSIDASE"/>
    <property type="match status" value="1"/>
</dbReference>
<dbReference type="EMBL" id="HACM01002204">
    <property type="protein sequence ID" value="CRZ02646.1"/>
    <property type="molecule type" value="Transcribed_RNA"/>
</dbReference>
<feature type="domain" description="Glycoside hydrolase family 38 N-terminal" evidence="1">
    <location>
        <begin position="1"/>
        <end position="46"/>
    </location>
</feature>
<accession>A0A0H5QMM1</accession>
<evidence type="ECO:0000313" key="2">
    <source>
        <dbReference type="EMBL" id="CRZ02646.1"/>
    </source>
</evidence>
<dbReference type="InterPro" id="IPR050843">
    <property type="entry name" value="Glycosyl_Hydrlase_38"/>
</dbReference>
<dbReference type="InterPro" id="IPR000602">
    <property type="entry name" value="Glyco_hydro_38_N"/>
</dbReference>
<dbReference type="GO" id="GO:0006013">
    <property type="term" value="P:mannose metabolic process"/>
    <property type="evidence" value="ECO:0007669"/>
    <property type="project" value="InterPro"/>
</dbReference>
<dbReference type="AlphaFoldDB" id="A0A0H5QMM1"/>
<proteinExistence type="predicted"/>
<organism evidence="2">
    <name type="scientific">Spongospora subterranea</name>
    <dbReference type="NCBI Taxonomy" id="70186"/>
    <lineage>
        <taxon>Eukaryota</taxon>
        <taxon>Sar</taxon>
        <taxon>Rhizaria</taxon>
        <taxon>Endomyxa</taxon>
        <taxon>Phytomyxea</taxon>
        <taxon>Plasmodiophorida</taxon>
        <taxon>Plasmodiophoridae</taxon>
        <taxon>Spongospora</taxon>
    </lineage>
</organism>
<name>A0A0H5QMM1_9EUKA</name>
<dbReference type="SUPFAM" id="SSF88713">
    <property type="entry name" value="Glycoside hydrolase/deacetylase"/>
    <property type="match status" value="2"/>
</dbReference>
<protein>
    <recommendedName>
        <fullName evidence="1">Glycoside hydrolase family 38 N-terminal domain-containing protein</fullName>
    </recommendedName>
</protein>
<evidence type="ECO:0000259" key="1">
    <source>
        <dbReference type="Pfam" id="PF01074"/>
    </source>
</evidence>
<dbReference type="InterPro" id="IPR027291">
    <property type="entry name" value="Glyco_hydro_38_N_sf"/>
</dbReference>
<dbReference type="InterPro" id="IPR011330">
    <property type="entry name" value="Glyco_hydro/deAcase_b/a-brl"/>
</dbReference>
<dbReference type="PANTHER" id="PTHR11607:SF3">
    <property type="entry name" value="LYSOSOMAL ALPHA-MANNOSIDASE"/>
    <property type="match status" value="1"/>
</dbReference>
<dbReference type="Gene3D" id="3.20.110.10">
    <property type="entry name" value="Glycoside hydrolase 38, N terminal domain"/>
    <property type="match status" value="2"/>
</dbReference>
<reference evidence="2" key="1">
    <citation type="submission" date="2015-04" db="EMBL/GenBank/DDBJ databases">
        <title>The genome sequence of the plant pathogenic Rhizarian Plasmodiophora brassicae reveals insights in its biotrophic life cycle and the origin of chitin synthesis.</title>
        <authorList>
            <person name="Schwelm A."/>
            <person name="Fogelqvist J."/>
            <person name="Knaust A."/>
            <person name="Julke S."/>
            <person name="Lilja T."/>
            <person name="Dhandapani V."/>
            <person name="Bonilla-Rosso G."/>
            <person name="Karlsson M."/>
            <person name="Shevchenko A."/>
            <person name="Choi S.R."/>
            <person name="Kim H.G."/>
            <person name="Park J.Y."/>
            <person name="Lim Y.P."/>
            <person name="Ludwig-Muller J."/>
            <person name="Dixelius C."/>
        </authorList>
    </citation>
    <scope>NUCLEOTIDE SEQUENCE</scope>
    <source>
        <tissue evidence="2">Potato root galls</tissue>
    </source>
</reference>
<sequence length="193" mass="22448">MNDEACVYYQSVIDQMTLGHRWLNDTFNIQPTIGWAIDPFGHSSQQVFALSLSPCFSLVLICRRLRRSLRWGSPPSSWGALMMMIGRCGRPSEHWNSFGNPVKAGHRIRFLELLRQKDTVWRHRSVFWSSGFDIDWSDPPGGFCFDDHCDDDPLQDRDDLFDNNMVEKADLFAKEVREWSSWYNGDDMMLTMG</sequence>